<dbReference type="InterPro" id="IPR002928">
    <property type="entry name" value="Myosin_tail"/>
</dbReference>
<keyword evidence="9" id="KW-0732">Signal</keyword>
<evidence type="ECO:0000256" key="2">
    <source>
        <dbReference type="ARBA" id="ARBA00022433"/>
    </source>
</evidence>
<evidence type="ECO:0000313" key="12">
    <source>
        <dbReference type="Proteomes" id="UP000314982"/>
    </source>
</evidence>
<keyword evidence="12" id="KW-1185">Reference proteome</keyword>
<dbReference type="GO" id="GO:0016459">
    <property type="term" value="C:myosin complex"/>
    <property type="evidence" value="ECO:0007669"/>
    <property type="project" value="InterPro"/>
</dbReference>
<dbReference type="PANTHER" id="PTHR46349:SF6">
    <property type="entry name" value="MYOSIN-6-LIKE"/>
    <property type="match status" value="1"/>
</dbReference>
<feature type="coiled-coil region" evidence="8">
    <location>
        <begin position="167"/>
        <end position="194"/>
    </location>
</feature>
<reference evidence="11" key="2">
    <citation type="submission" date="2025-08" db="UniProtKB">
        <authorList>
            <consortium name="Ensembl"/>
        </authorList>
    </citation>
    <scope>IDENTIFICATION</scope>
</reference>
<dbReference type="PANTHER" id="PTHR46349">
    <property type="entry name" value="CINGULIN-LIKE PROTEIN 1-RELATED"/>
    <property type="match status" value="1"/>
</dbReference>
<evidence type="ECO:0000256" key="4">
    <source>
        <dbReference type="ARBA" id="ARBA00023054"/>
    </source>
</evidence>
<feature type="signal peptide" evidence="9">
    <location>
        <begin position="1"/>
        <end position="18"/>
    </location>
</feature>
<dbReference type="Ensembl" id="ENSHHUT00000079110.1">
    <property type="protein sequence ID" value="ENSHHUP00000076613.1"/>
    <property type="gene ID" value="ENSHHUG00000044826.1"/>
</dbReference>
<evidence type="ECO:0000256" key="5">
    <source>
        <dbReference type="ARBA" id="ARBA00023123"/>
    </source>
</evidence>
<name>A0A4W5QSA3_9TELE</name>
<evidence type="ECO:0000256" key="3">
    <source>
        <dbReference type="ARBA" id="ARBA00022490"/>
    </source>
</evidence>
<comment type="subcellular location">
    <subcellularLocation>
        <location evidence="1">Cytoplasm</location>
        <location evidence="1">Myofibril</location>
    </subcellularLocation>
</comment>
<keyword evidence="3" id="KW-0963">Cytoplasm</keyword>
<dbReference type="GeneTree" id="ENSGT00940000164626"/>
<evidence type="ECO:0000256" key="7">
    <source>
        <dbReference type="ARBA" id="ARBA00023179"/>
    </source>
</evidence>
<evidence type="ECO:0000256" key="8">
    <source>
        <dbReference type="SAM" id="Coils"/>
    </source>
</evidence>
<evidence type="ECO:0000313" key="11">
    <source>
        <dbReference type="Ensembl" id="ENSHHUP00000076613.1"/>
    </source>
</evidence>
<reference evidence="11" key="3">
    <citation type="submission" date="2025-09" db="UniProtKB">
        <authorList>
            <consortium name="Ensembl"/>
        </authorList>
    </citation>
    <scope>IDENTIFICATION</scope>
</reference>
<keyword evidence="5" id="KW-0518">Myosin</keyword>
<keyword evidence="6" id="KW-0505">Motor protein</keyword>
<feature type="domain" description="Myosin tail" evidence="10">
    <location>
        <begin position="88"/>
        <end position="194"/>
    </location>
</feature>
<reference evidence="12" key="1">
    <citation type="submission" date="2018-06" db="EMBL/GenBank/DDBJ databases">
        <title>Genome assembly of Danube salmon.</title>
        <authorList>
            <person name="Macqueen D.J."/>
            <person name="Gundappa M.K."/>
        </authorList>
    </citation>
    <scope>NUCLEOTIDE SEQUENCE [LARGE SCALE GENOMIC DNA]</scope>
</reference>
<accession>A0A4W5QSA3</accession>
<feature type="chain" id="PRO_5021473967" description="Myosin tail domain-containing protein" evidence="9">
    <location>
        <begin position="19"/>
        <end position="204"/>
    </location>
</feature>
<dbReference type="Pfam" id="PF01576">
    <property type="entry name" value="Myosin_tail_1"/>
    <property type="match status" value="1"/>
</dbReference>
<keyword evidence="7" id="KW-0514">Muscle protein</keyword>
<dbReference type="AlphaFoldDB" id="A0A4W5QSA3"/>
<sequence>MVDLGAILLAAISLPVKPFLCEAMMTARVSLQVTMFDRGRTMIPSMTLLLKLAVCYSNSISMTAGSGEILFPVHTLLVCDSLIIHYLHKVRELENELAAEQKRGVEAMKGVRKYERKVKELTYQGEEDKKNVGRLQDLVNKVQLRVLAYKRQSEEADEQTSINFAKIRKVQHELEEAEERADIAECQVNKLRAKSRDVCVKGEQ</sequence>
<keyword evidence="4 8" id="KW-0175">Coiled coil</keyword>
<dbReference type="Proteomes" id="UP000314982">
    <property type="component" value="Unassembled WGS sequence"/>
</dbReference>
<evidence type="ECO:0000256" key="1">
    <source>
        <dbReference type="ARBA" id="ARBA00004657"/>
    </source>
</evidence>
<protein>
    <recommendedName>
        <fullName evidence="10">Myosin tail domain-containing protein</fullName>
    </recommendedName>
</protein>
<evidence type="ECO:0000259" key="10">
    <source>
        <dbReference type="Pfam" id="PF01576"/>
    </source>
</evidence>
<organism evidence="11 12">
    <name type="scientific">Hucho hucho</name>
    <name type="common">huchen</name>
    <dbReference type="NCBI Taxonomy" id="62062"/>
    <lineage>
        <taxon>Eukaryota</taxon>
        <taxon>Metazoa</taxon>
        <taxon>Chordata</taxon>
        <taxon>Craniata</taxon>
        <taxon>Vertebrata</taxon>
        <taxon>Euteleostomi</taxon>
        <taxon>Actinopterygii</taxon>
        <taxon>Neopterygii</taxon>
        <taxon>Teleostei</taxon>
        <taxon>Protacanthopterygii</taxon>
        <taxon>Salmoniformes</taxon>
        <taxon>Salmonidae</taxon>
        <taxon>Salmoninae</taxon>
        <taxon>Hucho</taxon>
    </lineage>
</organism>
<keyword evidence="2" id="KW-0787">Thick filament</keyword>
<dbReference type="STRING" id="62062.ENSHHUP00000076613"/>
<evidence type="ECO:0000256" key="6">
    <source>
        <dbReference type="ARBA" id="ARBA00023175"/>
    </source>
</evidence>
<dbReference type="Gene3D" id="6.10.250.2420">
    <property type="match status" value="1"/>
</dbReference>
<proteinExistence type="predicted"/>
<evidence type="ECO:0000256" key="9">
    <source>
        <dbReference type="SAM" id="SignalP"/>
    </source>
</evidence>